<dbReference type="KEGG" id="vg:30308776"/>
<accession>A0A1B0WMH2</accession>
<dbReference type="EMBL" id="KU599887">
    <property type="protein sequence ID" value="ANB40943.1"/>
    <property type="molecule type" value="Genomic_DNA"/>
</dbReference>
<evidence type="ECO:0000313" key="2">
    <source>
        <dbReference type="Proteomes" id="UP000202917"/>
    </source>
</evidence>
<dbReference type="Proteomes" id="UP000202917">
    <property type="component" value="Segment"/>
</dbReference>
<dbReference type="GeneID" id="30308776"/>
<sequence>MENSKKVFQVKVYQQQGPFVFTGVNSQEIIEVLKDKGLIVNEASEKHIRVLTKEATSEVLIPYNHFSAGNNSGNPLVCIDDVTGANNDSFSQQKLNEIKEFIQNKYPKKDLKPFYKLYEDGTIQIVLGLNWYWVEREKRHFPIHEFFYKEKNIDVSEVKSKIVNFIKNNK</sequence>
<dbReference type="OrthoDB" id="10928at10239"/>
<keyword evidence="2" id="KW-1185">Reference proteome</keyword>
<proteinExistence type="predicted"/>
<name>A0A1B0WMH2_9CAUD</name>
<organism evidence="1 2">
    <name type="scientific">Flavobacterium phage 2A</name>
    <dbReference type="NCBI Taxonomy" id="1792273"/>
    <lineage>
        <taxon>Viruses</taxon>
        <taxon>Duplodnaviria</taxon>
        <taxon>Heunggongvirae</taxon>
        <taxon>Uroviricota</taxon>
        <taxon>Caudoviricetes</taxon>
        <taxon>Duneviridae</taxon>
        <taxon>Unahavirus</taxon>
        <taxon>Unahavirus uv2A</taxon>
    </lineage>
</organism>
<dbReference type="RefSeq" id="YP_009322904.1">
    <property type="nucleotide sequence ID" value="NC_031926.1"/>
</dbReference>
<protein>
    <submittedName>
        <fullName evidence="1">Uncharacterized protein</fullName>
    </submittedName>
</protein>
<evidence type="ECO:0000313" key="1">
    <source>
        <dbReference type="EMBL" id="ANB40943.1"/>
    </source>
</evidence>
<reference evidence="1 2" key="1">
    <citation type="submission" date="2016-01" db="EMBL/GenBank/DDBJ databases">
        <title>Molecular aspects and genomic diversity of bacteriophages-specific to fish pathogen Flavobacterium psychrophilum.</title>
        <authorList>
            <person name="Castillo D."/>
            <person name="Middelboe M."/>
        </authorList>
    </citation>
    <scope>NUCLEOTIDE SEQUENCE [LARGE SCALE GENOMIC DNA]</scope>
</reference>